<keyword evidence="5" id="KW-0133">Cell shape</keyword>
<protein>
    <submittedName>
        <fullName evidence="9">Rod shape-determining protein MreD</fullName>
    </submittedName>
</protein>
<evidence type="ECO:0000313" key="9">
    <source>
        <dbReference type="EMBL" id="TYO98034.1"/>
    </source>
</evidence>
<gene>
    <name evidence="9" type="ORF">LX24_00319</name>
</gene>
<dbReference type="PIRSF" id="PIRSF037497">
    <property type="entry name" value="MreD_Clostridium/Treponema_prd"/>
    <property type="match status" value="1"/>
</dbReference>
<evidence type="ECO:0000256" key="4">
    <source>
        <dbReference type="ARBA" id="ARBA00022692"/>
    </source>
</evidence>
<dbReference type="InterPro" id="IPR007227">
    <property type="entry name" value="Cell_shape_determining_MreD"/>
</dbReference>
<comment type="similarity">
    <text evidence="2">Belongs to the MreD family.</text>
</comment>
<keyword evidence="6 8" id="KW-1133">Transmembrane helix</keyword>
<dbReference type="NCBIfam" id="TIGR03426">
    <property type="entry name" value="shape_MreD"/>
    <property type="match status" value="1"/>
</dbReference>
<evidence type="ECO:0000256" key="2">
    <source>
        <dbReference type="ARBA" id="ARBA00007776"/>
    </source>
</evidence>
<evidence type="ECO:0000256" key="7">
    <source>
        <dbReference type="ARBA" id="ARBA00023136"/>
    </source>
</evidence>
<dbReference type="EMBL" id="VNHM01000001">
    <property type="protein sequence ID" value="TYO98034.1"/>
    <property type="molecule type" value="Genomic_DNA"/>
</dbReference>
<dbReference type="RefSeq" id="WP_166510374.1">
    <property type="nucleotide sequence ID" value="NZ_VNHM01000001.1"/>
</dbReference>
<feature type="transmembrane region" description="Helical" evidence="8">
    <location>
        <begin position="129"/>
        <end position="152"/>
    </location>
</feature>
<evidence type="ECO:0000256" key="5">
    <source>
        <dbReference type="ARBA" id="ARBA00022960"/>
    </source>
</evidence>
<reference evidence="9 10" key="1">
    <citation type="submission" date="2019-07" db="EMBL/GenBank/DDBJ databases">
        <title>Genomic Encyclopedia of Type Strains, Phase I: the one thousand microbial genomes (KMG-I) project.</title>
        <authorList>
            <person name="Kyrpides N."/>
        </authorList>
    </citation>
    <scope>NUCLEOTIDE SEQUENCE [LARGE SCALE GENOMIC DNA]</scope>
    <source>
        <strain evidence="9 10">DSM 6562</strain>
    </source>
</reference>
<dbReference type="AlphaFoldDB" id="A0A5S4ZY64"/>
<dbReference type="GO" id="GO:0005886">
    <property type="term" value="C:plasma membrane"/>
    <property type="evidence" value="ECO:0007669"/>
    <property type="project" value="UniProtKB-SubCell"/>
</dbReference>
<organism evidence="9 10">
    <name type="scientific">Desulfallas thermosapovorans DSM 6562</name>
    <dbReference type="NCBI Taxonomy" id="1121431"/>
    <lineage>
        <taxon>Bacteria</taxon>
        <taxon>Bacillati</taxon>
        <taxon>Bacillota</taxon>
        <taxon>Clostridia</taxon>
        <taxon>Eubacteriales</taxon>
        <taxon>Desulfallaceae</taxon>
        <taxon>Desulfallas</taxon>
    </lineage>
</organism>
<keyword evidence="4 8" id="KW-0812">Transmembrane</keyword>
<keyword evidence="7 8" id="KW-0472">Membrane</keyword>
<evidence type="ECO:0000256" key="8">
    <source>
        <dbReference type="SAM" id="Phobius"/>
    </source>
</evidence>
<keyword evidence="3" id="KW-1003">Cell membrane</keyword>
<sequence length="169" mass="18590">MQPIIFLLLVPVLLILQSTALNHIVLYGIKPDFLLILVILNGFLRGTREGAFLGFLAGVIQDMAYGGYFGLNALTKMAAGYLAGLGEGRLYRDNRVIAAGLTWVCTLGAQLLFYLLLLLVDIQVPMVTALVHIILPAAFYNALVVLIIYGFYCRFCSNSPARKGEYFNP</sequence>
<dbReference type="Pfam" id="PF04093">
    <property type="entry name" value="MreD"/>
    <property type="match status" value="1"/>
</dbReference>
<evidence type="ECO:0000256" key="1">
    <source>
        <dbReference type="ARBA" id="ARBA00004651"/>
    </source>
</evidence>
<evidence type="ECO:0000256" key="6">
    <source>
        <dbReference type="ARBA" id="ARBA00022989"/>
    </source>
</evidence>
<dbReference type="Proteomes" id="UP000323166">
    <property type="component" value="Unassembled WGS sequence"/>
</dbReference>
<dbReference type="InterPro" id="IPR017225">
    <property type="entry name" value="Cell_shape_determin_MreD_prd"/>
</dbReference>
<comment type="subcellular location">
    <subcellularLocation>
        <location evidence="1">Cell membrane</location>
        <topology evidence="1">Multi-pass membrane protein</topology>
    </subcellularLocation>
</comment>
<accession>A0A5S4ZY64</accession>
<dbReference type="Gene3D" id="1.10.1760.20">
    <property type="match status" value="1"/>
</dbReference>
<keyword evidence="10" id="KW-1185">Reference proteome</keyword>
<feature type="transmembrane region" description="Helical" evidence="8">
    <location>
        <begin position="51"/>
        <end position="75"/>
    </location>
</feature>
<name>A0A5S4ZY64_9FIRM</name>
<evidence type="ECO:0000256" key="3">
    <source>
        <dbReference type="ARBA" id="ARBA00022475"/>
    </source>
</evidence>
<feature type="transmembrane region" description="Helical" evidence="8">
    <location>
        <begin position="96"/>
        <end position="117"/>
    </location>
</feature>
<evidence type="ECO:0000313" key="10">
    <source>
        <dbReference type="Proteomes" id="UP000323166"/>
    </source>
</evidence>
<comment type="caution">
    <text evidence="9">The sequence shown here is derived from an EMBL/GenBank/DDBJ whole genome shotgun (WGS) entry which is preliminary data.</text>
</comment>
<dbReference type="GO" id="GO:0008360">
    <property type="term" value="P:regulation of cell shape"/>
    <property type="evidence" value="ECO:0007669"/>
    <property type="project" value="UniProtKB-KW"/>
</dbReference>
<proteinExistence type="inferred from homology"/>